<dbReference type="InterPro" id="IPR013760">
    <property type="entry name" value="Topo_IIA-like_dom_sf"/>
</dbReference>
<feature type="binding site" evidence="10">
    <location>
        <position position="160"/>
    </location>
    <ligand>
        <name>ATP</name>
        <dbReference type="ChEBI" id="CHEBI:30616"/>
    </ligand>
</feature>
<evidence type="ECO:0000256" key="6">
    <source>
        <dbReference type="ARBA" id="ARBA00022842"/>
    </source>
</evidence>
<feature type="site" description="Interaction with DNA" evidence="10">
    <location>
        <position position="556"/>
    </location>
</feature>
<dbReference type="GO" id="GO:0005524">
    <property type="term" value="F:ATP binding"/>
    <property type="evidence" value="ECO:0007669"/>
    <property type="project" value="UniProtKB-UniRule"/>
</dbReference>
<evidence type="ECO:0000256" key="11">
    <source>
        <dbReference type="SAM" id="MobiDB-lite"/>
    </source>
</evidence>
<keyword evidence="9 10" id="KW-0413">Isomerase</keyword>
<dbReference type="InterPro" id="IPR036890">
    <property type="entry name" value="HATPase_C_sf"/>
</dbReference>
<evidence type="ECO:0000313" key="14">
    <source>
        <dbReference type="Proteomes" id="UP000182373"/>
    </source>
</evidence>
<evidence type="ECO:0000256" key="7">
    <source>
        <dbReference type="ARBA" id="ARBA00023029"/>
    </source>
</evidence>
<keyword evidence="5 10" id="KW-0067">ATP-binding</keyword>
<comment type="similarity">
    <text evidence="10">Belongs to the type II topoisomerase family. ParE type 1 subfamily.</text>
</comment>
<dbReference type="InterPro" id="IPR020568">
    <property type="entry name" value="Ribosomal_Su5_D2-typ_SF"/>
</dbReference>
<protein>
    <recommendedName>
        <fullName evidence="10">DNA topoisomerase 4 subunit B</fullName>
        <ecNumber evidence="10">5.6.2.2</ecNumber>
    </recommendedName>
    <alternativeName>
        <fullName evidence="10">Topoisomerase IV subunit B</fullName>
    </alternativeName>
</protein>
<dbReference type="Pfam" id="PF00986">
    <property type="entry name" value="DNA_gyraseB_C"/>
    <property type="match status" value="1"/>
</dbReference>
<dbReference type="HAMAP" id="MF_00938">
    <property type="entry name" value="ParE_type1"/>
    <property type="match status" value="1"/>
</dbReference>
<dbReference type="InterPro" id="IPR001241">
    <property type="entry name" value="Topo_IIA"/>
</dbReference>
<evidence type="ECO:0000256" key="1">
    <source>
        <dbReference type="ARBA" id="ARBA00000185"/>
    </source>
</evidence>
<dbReference type="CDD" id="cd16928">
    <property type="entry name" value="HATPase_GyrB-like"/>
    <property type="match status" value="1"/>
</dbReference>
<feature type="binding site" evidence="10">
    <location>
        <begin position="202"/>
        <end position="208"/>
    </location>
    <ligand>
        <name>ATP</name>
        <dbReference type="ChEBI" id="CHEBI:30616"/>
    </ligand>
</feature>
<dbReference type="GO" id="GO:0005694">
    <property type="term" value="C:chromosome"/>
    <property type="evidence" value="ECO:0007669"/>
    <property type="project" value="InterPro"/>
</dbReference>
<dbReference type="InterPro" id="IPR013506">
    <property type="entry name" value="Topo_IIA_bsu_dom2"/>
</dbReference>
<dbReference type="PANTHER" id="PTHR45866">
    <property type="entry name" value="DNA GYRASE/TOPOISOMERASE SUBUNIT B"/>
    <property type="match status" value="1"/>
</dbReference>
<dbReference type="Pfam" id="PF00204">
    <property type="entry name" value="DNA_gyraseB"/>
    <property type="match status" value="1"/>
</dbReference>
<comment type="catalytic activity">
    <reaction evidence="1 10">
        <text>ATP-dependent breakage, passage and rejoining of double-stranded DNA.</text>
        <dbReference type="EC" id="5.6.2.2"/>
    </reaction>
</comment>
<dbReference type="PROSITE" id="PS50880">
    <property type="entry name" value="TOPRIM"/>
    <property type="match status" value="1"/>
</dbReference>
<dbReference type="InterPro" id="IPR018522">
    <property type="entry name" value="TopoIIA_CS"/>
</dbReference>
<dbReference type="SUPFAM" id="SSF54211">
    <property type="entry name" value="Ribosomal protein S5 domain 2-like"/>
    <property type="match status" value="1"/>
</dbReference>
<dbReference type="SUPFAM" id="SSF55874">
    <property type="entry name" value="ATPase domain of HSP90 chaperone/DNA topoisomerase II/histidine kinase"/>
    <property type="match status" value="1"/>
</dbReference>
<feature type="binding site" evidence="10">
    <location>
        <position position="442"/>
    </location>
    <ligand>
        <name>ATP</name>
        <dbReference type="ChEBI" id="CHEBI:30616"/>
    </ligand>
</feature>
<evidence type="ECO:0000259" key="12">
    <source>
        <dbReference type="PROSITE" id="PS50880"/>
    </source>
</evidence>
<dbReference type="EC" id="5.6.2.2" evidence="10"/>
<gene>
    <name evidence="10" type="primary">parE</name>
    <name evidence="13" type="ORF">GbCGDNIH9_0684</name>
</gene>
<dbReference type="Pfam" id="PF02518">
    <property type="entry name" value="HATPase_c"/>
    <property type="match status" value="1"/>
</dbReference>
<feature type="site" description="Interaction with DNA" evidence="10">
    <location>
        <position position="608"/>
    </location>
</feature>
<reference evidence="14" key="1">
    <citation type="submission" date="2016-11" db="EMBL/GenBank/DDBJ databases">
        <title>Comparative genomic and phenotypic analysis of Granulibacter bethesdensis clinical isolates from patients with chronic granulomatous disease.</title>
        <authorList>
            <person name="Zarember K.A."/>
            <person name="Porcella S.F."/>
            <person name="Chu J."/>
            <person name="Ding L."/>
            <person name="Dahlstrom E."/>
            <person name="Barbian K."/>
            <person name="Martens C."/>
            <person name="Sykora L."/>
            <person name="Kramer S."/>
            <person name="Pettinato A.M."/>
            <person name="Hong H."/>
            <person name="Wald G."/>
            <person name="Berg L.J."/>
            <person name="Rogge L.S."/>
            <person name="Greenberg D.E."/>
            <person name="Falcone E.L."/>
            <person name="Neves J.F."/>
            <person name="Simoes M.J."/>
            <person name="Casal M."/>
            <person name="Rodriguez-Lopez F.C."/>
            <person name="Zelazny A."/>
            <person name="Gallin J.I."/>
            <person name="Holland S.M."/>
        </authorList>
    </citation>
    <scope>NUCLEOTIDE SEQUENCE [LARGE SCALE GENOMIC DNA]</scope>
    <source>
        <strain evidence="14">NIH9.1</strain>
    </source>
</reference>
<dbReference type="InterPro" id="IPR000565">
    <property type="entry name" value="Topo_IIA_B"/>
</dbReference>
<dbReference type="NCBIfam" id="TIGR01055">
    <property type="entry name" value="parE_Gneg"/>
    <property type="match status" value="1"/>
</dbReference>
<dbReference type="Pfam" id="PF01751">
    <property type="entry name" value="Toprim"/>
    <property type="match status" value="1"/>
</dbReference>
<dbReference type="PRINTS" id="PR00418">
    <property type="entry name" value="TPI2FAMILY"/>
</dbReference>
<dbReference type="Gene3D" id="3.30.565.10">
    <property type="entry name" value="Histidine kinase-like ATPase, C-terminal domain"/>
    <property type="match status" value="1"/>
</dbReference>
<comment type="subunit">
    <text evidence="10">Heterotetramer composed of ParC and ParE.</text>
</comment>
<feature type="region of interest" description="Disordered" evidence="11">
    <location>
        <begin position="66"/>
        <end position="91"/>
    </location>
</feature>
<dbReference type="SUPFAM" id="SSF56719">
    <property type="entry name" value="Type II DNA topoisomerase"/>
    <property type="match status" value="1"/>
</dbReference>
<dbReference type="InterPro" id="IPR006171">
    <property type="entry name" value="TOPRIM_dom"/>
</dbReference>
<feature type="domain" description="Toprim" evidence="12">
    <location>
        <begin position="522"/>
        <end position="636"/>
    </location>
</feature>
<dbReference type="Proteomes" id="UP000182373">
    <property type="component" value="Chromosome"/>
</dbReference>
<evidence type="ECO:0000256" key="8">
    <source>
        <dbReference type="ARBA" id="ARBA00023125"/>
    </source>
</evidence>
<dbReference type="InterPro" id="IPR005737">
    <property type="entry name" value="TopoIV_B_Gneg"/>
</dbReference>
<dbReference type="InterPro" id="IPR003594">
    <property type="entry name" value="HATPase_dom"/>
</dbReference>
<keyword evidence="6" id="KW-0460">Magnesium</keyword>
<dbReference type="EMBL" id="CP018191">
    <property type="protein sequence ID" value="APH53932.1"/>
    <property type="molecule type" value="Genomic_DNA"/>
</dbReference>
<dbReference type="SMART" id="SM00387">
    <property type="entry name" value="HATPase_c"/>
    <property type="match status" value="1"/>
</dbReference>
<feature type="site" description="Interaction with DNA" evidence="10">
    <location>
        <position position="725"/>
    </location>
</feature>
<comment type="cofactor">
    <cofactor evidence="2">
        <name>Mg(2+)</name>
        <dbReference type="ChEBI" id="CHEBI:18420"/>
    </cofactor>
</comment>
<evidence type="ECO:0000256" key="10">
    <source>
        <dbReference type="HAMAP-Rule" id="MF_00938"/>
    </source>
</evidence>
<accession>A0AAC9KBQ9</accession>
<evidence type="ECO:0000256" key="9">
    <source>
        <dbReference type="ARBA" id="ARBA00023235"/>
    </source>
</evidence>
<dbReference type="GO" id="GO:0003918">
    <property type="term" value="F:DNA topoisomerase type II (double strand cut, ATP-hydrolyzing) activity"/>
    <property type="evidence" value="ECO:0007669"/>
    <property type="project" value="UniProtKB-UniRule"/>
</dbReference>
<evidence type="ECO:0000256" key="2">
    <source>
        <dbReference type="ARBA" id="ARBA00001946"/>
    </source>
</evidence>
<dbReference type="AlphaFoldDB" id="A0AAC9KBQ9"/>
<dbReference type="GO" id="GO:0006265">
    <property type="term" value="P:DNA topological change"/>
    <property type="evidence" value="ECO:0007669"/>
    <property type="project" value="UniProtKB-UniRule"/>
</dbReference>
<dbReference type="PANTHER" id="PTHR45866:SF4">
    <property type="entry name" value="DNA TOPOISOMERASE 4 SUBUNIT B"/>
    <property type="match status" value="1"/>
</dbReference>
<dbReference type="GO" id="GO:0003677">
    <property type="term" value="F:DNA binding"/>
    <property type="evidence" value="ECO:0007669"/>
    <property type="project" value="UniProtKB-UniRule"/>
</dbReference>
<dbReference type="Gene3D" id="3.30.230.10">
    <property type="match status" value="1"/>
</dbReference>
<dbReference type="PROSITE" id="PS00177">
    <property type="entry name" value="TOPOISOMERASE_II"/>
    <property type="match status" value="1"/>
</dbReference>
<dbReference type="PRINTS" id="PR01159">
    <property type="entry name" value="DNAGYRASEB"/>
</dbReference>
<evidence type="ECO:0000313" key="13">
    <source>
        <dbReference type="EMBL" id="APH53932.1"/>
    </source>
</evidence>
<dbReference type="SMART" id="SM00433">
    <property type="entry name" value="TOP2c"/>
    <property type="match status" value="1"/>
</dbReference>
<dbReference type="GO" id="GO:0007059">
    <property type="term" value="P:chromosome segregation"/>
    <property type="evidence" value="ECO:0007669"/>
    <property type="project" value="UniProtKB-UniRule"/>
</dbReference>
<evidence type="ECO:0000256" key="3">
    <source>
        <dbReference type="ARBA" id="ARBA00022723"/>
    </source>
</evidence>
<keyword evidence="8 10" id="KW-0238">DNA-binding</keyword>
<dbReference type="Gene3D" id="3.40.50.670">
    <property type="match status" value="1"/>
</dbReference>
<feature type="binding site" evidence="10">
    <location>
        <position position="133"/>
    </location>
    <ligand>
        <name>ATP</name>
        <dbReference type="ChEBI" id="CHEBI:30616"/>
    </ligand>
</feature>
<dbReference type="FunFam" id="3.40.50.670:FF:000001">
    <property type="entry name" value="DNA topoisomerase 2"/>
    <property type="match status" value="1"/>
</dbReference>
<dbReference type="InterPro" id="IPR002288">
    <property type="entry name" value="DNA_gyrase_B_C"/>
</dbReference>
<keyword evidence="3" id="KW-0479">Metal-binding</keyword>
<keyword evidence="7 10" id="KW-0799">Topoisomerase</keyword>
<comment type="function">
    <text evidence="10">Topoisomerase IV is essential for chromosome segregation. It relaxes supercoiled DNA. Performs the decatenation events required during the replication of a circular DNA molecule.</text>
</comment>
<dbReference type="InterPro" id="IPR013759">
    <property type="entry name" value="Topo_IIA_B_C"/>
</dbReference>
<dbReference type="CDD" id="cd00822">
    <property type="entry name" value="TopoII_Trans_DNA_gyrase"/>
    <property type="match status" value="1"/>
</dbReference>
<proteinExistence type="inferred from homology"/>
<keyword evidence="4 10" id="KW-0547">Nucleotide-binding</keyword>
<sequence>MVPGSPYSGAKRLLIRSGVGAEGSFCLIITPGAETSPALLLTAPRLPHLPRTVKRHGAAAREHTMNDLFGGAKSPPPSQRGAKQRTEMHEDDYSAKDIEVLEGLEPVRRRPGMYIGGTDENALHHLVAEILDNAMDEAVAGHATVIDLTLDTGNTVTVRDNGRGIPIDPHPKFKTLSALEVILTTLHSGGKFAGKAYATSGGLHGVGSSVVNALSATMEVEVARNRVLWRQSYARGKPMTPLIEVGATPNRRGTQIRFTPDEEIFGRLSFSPARLYRLCRSKAYLFRGVQIRWKCDPSLLKNSGKEDIPAEATLHFPGGLRDSLAEDIGETPLAVSQIWSGEADMKGDGQKENSTGGRVEWALAWLEGADGFVHSYCNTVPTPLGGTHEQGFRAALLKGLRAWGEQRGNKRASAITAEDIMGSLAAKLSAFVREPQFQGQTKEKLTSPEAVRLVESAMRDRFDHFMAGDPAGADNLLAYVIERAEERIRRREQKDTPRKSATRRLRLPGKLADCSSENAAETELFLVEGDSAGGSAKQARRRETQAVLPLRGKILNVASASADKLRQNQELKDLIEALGCGVGERFDIARLRYGRVIIMTDADVDGAHIASLLMTFFYRELPELVRRGHIYLAQPPLYRLTQGAISRYAMDDAELDRLMKSGFKKTGKIEVSRFKGLGEMPPAILKETTMDPARRVLLKVLTPPEDRARTGELVESLMGKKPELRFQFIQDNAPRAGDLDI</sequence>
<evidence type="ECO:0000256" key="4">
    <source>
        <dbReference type="ARBA" id="ARBA00022741"/>
    </source>
</evidence>
<dbReference type="GO" id="GO:0046872">
    <property type="term" value="F:metal ion binding"/>
    <property type="evidence" value="ECO:0007669"/>
    <property type="project" value="UniProtKB-KW"/>
</dbReference>
<organism evidence="13 14">
    <name type="scientific">Granulibacter bethesdensis</name>
    <dbReference type="NCBI Taxonomy" id="364410"/>
    <lineage>
        <taxon>Bacteria</taxon>
        <taxon>Pseudomonadati</taxon>
        <taxon>Pseudomonadota</taxon>
        <taxon>Alphaproteobacteria</taxon>
        <taxon>Acetobacterales</taxon>
        <taxon>Acetobacteraceae</taxon>
        <taxon>Granulibacter</taxon>
    </lineage>
</organism>
<feature type="binding site" evidence="10">
    <location>
        <position position="93"/>
    </location>
    <ligand>
        <name>ATP</name>
        <dbReference type="ChEBI" id="CHEBI:30616"/>
    </ligand>
</feature>
<dbReference type="InterPro" id="IPR014721">
    <property type="entry name" value="Ribsml_uS5_D2-typ_fold_subgr"/>
</dbReference>
<name>A0AAC9KBQ9_9PROT</name>
<evidence type="ECO:0000256" key="5">
    <source>
        <dbReference type="ARBA" id="ARBA00022840"/>
    </source>
</evidence>